<name>A0A8S5SAP7_9CAUD</name>
<organism evidence="1">
    <name type="scientific">Siphoviridae sp. ctgaY24</name>
    <dbReference type="NCBI Taxonomy" id="2827911"/>
    <lineage>
        <taxon>Viruses</taxon>
        <taxon>Duplodnaviria</taxon>
        <taxon>Heunggongvirae</taxon>
        <taxon>Uroviricota</taxon>
        <taxon>Caudoviricetes</taxon>
    </lineage>
</organism>
<protein>
    <submittedName>
        <fullName evidence="1">Uncharacterized protein</fullName>
    </submittedName>
</protein>
<sequence length="29" mass="3536">MQFLKYDFTSIYLSALLVYPFTIKRVHLK</sequence>
<dbReference type="EMBL" id="BK032562">
    <property type="protein sequence ID" value="DAF48006.1"/>
    <property type="molecule type" value="Genomic_DNA"/>
</dbReference>
<accession>A0A8S5SAP7</accession>
<evidence type="ECO:0000313" key="1">
    <source>
        <dbReference type="EMBL" id="DAF48006.1"/>
    </source>
</evidence>
<proteinExistence type="predicted"/>
<reference evidence="1" key="1">
    <citation type="journal article" date="2021" name="Proc. Natl. Acad. Sci. U.S.A.">
        <title>A Catalog of Tens of Thousands of Viruses from Human Metagenomes Reveals Hidden Associations with Chronic Diseases.</title>
        <authorList>
            <person name="Tisza M.J."/>
            <person name="Buck C.B."/>
        </authorList>
    </citation>
    <scope>NUCLEOTIDE SEQUENCE</scope>
    <source>
        <strain evidence="1">CtgaY24</strain>
    </source>
</reference>